<feature type="region of interest" description="Disordered" evidence="6">
    <location>
        <begin position="1"/>
        <end position="54"/>
    </location>
</feature>
<dbReference type="SMR" id="A0A836KPB4"/>
<dbReference type="Proteomes" id="UP000674143">
    <property type="component" value="Unassembled WGS sequence"/>
</dbReference>
<feature type="compositionally biased region" description="Polar residues" evidence="6">
    <location>
        <begin position="510"/>
        <end position="524"/>
    </location>
</feature>
<keyword evidence="5" id="KW-0175">Coiled coil</keyword>
<feature type="region of interest" description="Disordered" evidence="6">
    <location>
        <begin position="67"/>
        <end position="101"/>
    </location>
</feature>
<evidence type="ECO:0000256" key="4">
    <source>
        <dbReference type="ARBA" id="ARBA00023175"/>
    </source>
</evidence>
<comment type="caution">
    <text evidence="7">The sequence shown here is derived from an EMBL/GenBank/DDBJ whole genome shotgun (WGS) entry which is preliminary data.</text>
</comment>
<feature type="compositionally biased region" description="Basic residues" evidence="6">
    <location>
        <begin position="78"/>
        <end position="90"/>
    </location>
</feature>
<feature type="coiled-coil region" evidence="5">
    <location>
        <begin position="290"/>
        <end position="324"/>
    </location>
</feature>
<keyword evidence="2" id="KW-0963">Cytoplasm</keyword>
<proteinExistence type="predicted"/>
<evidence type="ECO:0000313" key="8">
    <source>
        <dbReference type="Proteomes" id="UP000674143"/>
    </source>
</evidence>
<evidence type="ECO:0000256" key="3">
    <source>
        <dbReference type="ARBA" id="ARBA00023123"/>
    </source>
</evidence>
<feature type="region of interest" description="Disordered" evidence="6">
    <location>
        <begin position="1148"/>
        <end position="1168"/>
    </location>
</feature>
<dbReference type="PANTHER" id="PTHR46349">
    <property type="entry name" value="CINGULIN-LIKE PROTEIN 1-RELATED"/>
    <property type="match status" value="1"/>
</dbReference>
<name>A0A836KPB4_9TRYP</name>
<evidence type="ECO:0000256" key="2">
    <source>
        <dbReference type="ARBA" id="ARBA00022490"/>
    </source>
</evidence>
<evidence type="ECO:0000256" key="5">
    <source>
        <dbReference type="SAM" id="Coils"/>
    </source>
</evidence>
<feature type="coiled-coil region" evidence="5">
    <location>
        <begin position="1096"/>
        <end position="1123"/>
    </location>
</feature>
<evidence type="ECO:0000313" key="7">
    <source>
        <dbReference type="EMBL" id="KAG5481821.1"/>
    </source>
</evidence>
<feature type="region of interest" description="Disordered" evidence="6">
    <location>
        <begin position="731"/>
        <end position="762"/>
    </location>
</feature>
<feature type="compositionally biased region" description="Low complexity" evidence="6">
    <location>
        <begin position="599"/>
        <end position="622"/>
    </location>
</feature>
<feature type="compositionally biased region" description="Polar residues" evidence="6">
    <location>
        <begin position="164"/>
        <end position="174"/>
    </location>
</feature>
<accession>A0A836KPB4</accession>
<feature type="coiled-coil region" evidence="5">
    <location>
        <begin position="1008"/>
        <end position="1056"/>
    </location>
</feature>
<feature type="compositionally biased region" description="Polar residues" evidence="6">
    <location>
        <begin position="25"/>
        <end position="45"/>
    </location>
</feature>
<keyword evidence="4" id="KW-0505">Motor protein</keyword>
<feature type="compositionally biased region" description="Basic and acidic residues" evidence="6">
    <location>
        <begin position="558"/>
        <end position="577"/>
    </location>
</feature>
<feature type="compositionally biased region" description="Low complexity" evidence="6">
    <location>
        <begin position="129"/>
        <end position="138"/>
    </location>
</feature>
<dbReference type="GeneID" id="92362741"/>
<dbReference type="AlphaFoldDB" id="A0A836KPB4"/>
<comment type="subcellular location">
    <subcellularLocation>
        <location evidence="1">Cytoplasm</location>
    </subcellularLocation>
</comment>
<dbReference type="KEGG" id="loi:92362741"/>
<reference evidence="8" key="2">
    <citation type="journal article" date="2021" name="Sci. Data">
        <title>Chromosome-scale genome sequencing, assembly and annotation of six genomes from subfamily Leishmaniinae.</title>
        <authorList>
            <person name="Almutairi H."/>
            <person name="Urbaniak M.D."/>
            <person name="Bates M.D."/>
            <person name="Jariyapan N."/>
            <person name="Kwakye-Nuako G."/>
            <person name="Thomaz Soccol V."/>
            <person name="Al-Salem W.S."/>
            <person name="Dillon R.J."/>
            <person name="Bates P.A."/>
            <person name="Gatherer D."/>
        </authorList>
    </citation>
    <scope>NUCLEOTIDE SEQUENCE [LARGE SCALE GENOMIC DNA]</scope>
</reference>
<dbReference type="RefSeq" id="XP_067064181.1">
    <property type="nucleotide sequence ID" value="XM_067208807.1"/>
</dbReference>
<dbReference type="EMBL" id="JAFHLR010000017">
    <property type="protein sequence ID" value="KAG5481821.1"/>
    <property type="molecule type" value="Genomic_DNA"/>
</dbReference>
<keyword evidence="3" id="KW-0518">Myosin</keyword>
<feature type="coiled-coil region" evidence="5">
    <location>
        <begin position="850"/>
        <end position="895"/>
    </location>
</feature>
<protein>
    <submittedName>
        <fullName evidence="7">Uncharacterized protein</fullName>
    </submittedName>
</protein>
<evidence type="ECO:0000256" key="6">
    <source>
        <dbReference type="SAM" id="MobiDB-lite"/>
    </source>
</evidence>
<keyword evidence="8" id="KW-1185">Reference proteome</keyword>
<gene>
    <name evidence="7" type="ORF">LSCM4_06897</name>
</gene>
<feature type="region of interest" description="Disordered" evidence="6">
    <location>
        <begin position="510"/>
        <end position="659"/>
    </location>
</feature>
<sequence length="1221" mass="130320">MDNRETQFFTVEKQRRRSPRAASAENGSSSMTYPSGQESRTTPATGSSSGSGVAAVSHGICHLVSERAAAAAASPRTPPHHGRGSARHRAPGGGTAGSSWDATAFASPASAFTSTPEYGRAMAGLLDSVASASSTSPSRTPPPSSWPGDKAVHPSSRQRHLRQRQNQPRWSTSAEVAAQPVGRGNVEERADGSLEWVRRTPTRQKQEEQQQHHHSAEQRDSLHASRRALQRPAASLAEGAATSTSTVSVDDETSSQLSTTPLTEMRERRDSDWASPSEVLQLRALFQDATSRYMREVQVLKGELAKAQEECAAYARERKKVRELQQAYQDGIAACVRAKERETQWMEERALLRVQIDKVMVENQRLQLYIAKRQQSHIHYAPPTGCATGSHERVQAAVQAVTSAATATSSVSPSPCAYWPPLPPTTTVTAITTTGCSASPQSLDSTGARILSASFPSAARAAVTGTEPIDVTSPYTFLSSASSLPEALHYTAPQRASGAAAAVPTPPISLATSRQSARAGSASPTRAAGAAGSQRPHLAPPQRPYPSDTGDDAGADQPRGDGDHESTLPQQQRDRSLRHPRGGANHNEEPHNSSLMTPSLSTSDAATSCSAGAAAAQATSGSEDGQIGAEKRARSPQQYQRTRPDAGADDACNTTGEGELGPSYACGATYLSSTSGESSSPSPAATIHTMLAGVGFMQMHEQGSSGHSGGSSSHLVEHVGGEAAGERVAVAGEAASAPSSSPAATTATGLPTTATTPSLGSTAATTATSSWSLQYLYQLPRTPAEALHEELRLLKEVRRLGEENRVLQARLDYLQALKEIDTSRCEQQHLRLAQAHDQSRHSATQWELSSRQLESQVRQSEAKCAELQDALKDVLQQAKRQQELSQARLVELETSCRAGLAATRDEAMTRVGALRSALREIAASLAATPTSALSPAVVHEVAQLREEAGHRQRTVESLRSELHALRAAHTKLQDDHSAVQADAQMRRTRLEADLASSRESLAAAYGDQQCAKSRIEELEGEVERLRAAVVTSEGCMHAMEERLRLATDELTLQQERLDEASTWQARALGAEGELRAQCTYYEKEISIHKTATCAMQDRHRAEMEGLVKRYEKLQLRYEATKVRLTAAVSKSGAAAVCAAAGGSIHTRRCRRKKDDSNAPVNTPGDAVDAVSSSSLTAAIQARASSSHRAAVAYDSLQALRASGQVTEKLIRSLNRSTSPHC</sequence>
<organism evidence="7 8">
    <name type="scientific">Leishmania orientalis</name>
    <dbReference type="NCBI Taxonomy" id="2249476"/>
    <lineage>
        <taxon>Eukaryota</taxon>
        <taxon>Discoba</taxon>
        <taxon>Euglenozoa</taxon>
        <taxon>Kinetoplastea</taxon>
        <taxon>Metakinetoplastina</taxon>
        <taxon>Trypanosomatida</taxon>
        <taxon>Trypanosomatidae</taxon>
        <taxon>Leishmaniinae</taxon>
        <taxon>Leishmania</taxon>
    </lineage>
</organism>
<feature type="region of interest" description="Disordered" evidence="6">
    <location>
        <begin position="129"/>
        <end position="274"/>
    </location>
</feature>
<evidence type="ECO:0000256" key="1">
    <source>
        <dbReference type="ARBA" id="ARBA00004496"/>
    </source>
</evidence>
<reference evidence="8" key="1">
    <citation type="journal article" date="2021" name="Microbiol. Resour. Announc.">
        <title>LGAAP: Leishmaniinae Genome Assembly and Annotation Pipeline.</title>
        <authorList>
            <person name="Almutairi H."/>
            <person name="Urbaniak M.D."/>
            <person name="Bates M.D."/>
            <person name="Jariyapan N."/>
            <person name="Kwakye-Nuako G."/>
            <person name="Thomaz-Soccol V."/>
            <person name="Al-Salem W.S."/>
            <person name="Dillon R.J."/>
            <person name="Bates P.A."/>
            <person name="Gatherer D."/>
        </authorList>
    </citation>
    <scope>NUCLEOTIDE SEQUENCE [LARGE SCALE GENOMIC DNA]</scope>
</reference>
<dbReference type="GO" id="GO:0005923">
    <property type="term" value="C:bicellular tight junction"/>
    <property type="evidence" value="ECO:0007669"/>
    <property type="project" value="TreeGrafter"/>
</dbReference>
<dbReference type="PANTHER" id="PTHR46349:SF6">
    <property type="entry name" value="MYOSIN-6-LIKE"/>
    <property type="match status" value="1"/>
</dbReference>
<feature type="compositionally biased region" description="Basic and acidic residues" evidence="6">
    <location>
        <begin position="185"/>
        <end position="223"/>
    </location>
</feature>